<dbReference type="OrthoDB" id="6622274at2759"/>
<dbReference type="RefSeq" id="XP_034254401.1">
    <property type="nucleotide sequence ID" value="XM_034398510.1"/>
</dbReference>
<dbReference type="GeneID" id="117653115"/>
<sequence length="410" mass="44413">MLDSTTRSLPCPQTALDPAGRQGRFIPWATTASRGDSPHPTMATLTQRASQLGDILRRAAKFLSAFASATEDDAASNEVDVDGAQRKEDPQDPQDQVDDETPGGALAGLYSECLLRLSVPCVQRKLLLFLDRLGRMERFRLLGDFLTVVRVEPRHGEARQHVLDEDADVTDLAGMVDRLVDDFFDTHVLRFSLPGTLRVGRSPKTTVDIHLDRPGGHDDDDEDVVEQGRAMSGHHRYGVVEGRGSIPSIGGGGNSKKKQKMIKKIKKKLMKLLMMLMSVMMVMGPMTGGMAGNTAGLALMLGTLALIILKAMIIKQMGGSVTQLFGNVGNSFGNLAGIPGLPGNQGQGTNYLPTGTGSGPYSRSDYQQPYQAYQPYTTWAARSADDSWFGGLADPMTLAYRAYSIATHLK</sequence>
<dbReference type="Pfam" id="PF07898">
    <property type="entry name" value="DUF1676"/>
    <property type="match status" value="1"/>
</dbReference>
<feature type="compositionally biased region" description="Acidic residues" evidence="1">
    <location>
        <begin position="91"/>
        <end position="101"/>
    </location>
</feature>
<keyword evidence="2" id="KW-1133">Transmembrane helix</keyword>
<dbReference type="InParanoid" id="A0A6P9AFM5"/>
<dbReference type="GO" id="GO:0016020">
    <property type="term" value="C:membrane"/>
    <property type="evidence" value="ECO:0007669"/>
    <property type="project" value="TreeGrafter"/>
</dbReference>
<protein>
    <submittedName>
        <fullName evidence="4">Uncharacterized protein LOC117653115</fullName>
    </submittedName>
</protein>
<dbReference type="InterPro" id="IPR012464">
    <property type="entry name" value="DUF1676"/>
</dbReference>
<reference evidence="4" key="1">
    <citation type="submission" date="2025-08" db="UniProtKB">
        <authorList>
            <consortium name="RefSeq"/>
        </authorList>
    </citation>
    <scope>IDENTIFICATION</scope>
    <source>
        <tissue evidence="4">Total insect</tissue>
    </source>
</reference>
<keyword evidence="3" id="KW-1185">Reference proteome</keyword>
<organism evidence="4">
    <name type="scientific">Thrips palmi</name>
    <name type="common">Melon thrips</name>
    <dbReference type="NCBI Taxonomy" id="161013"/>
    <lineage>
        <taxon>Eukaryota</taxon>
        <taxon>Metazoa</taxon>
        <taxon>Ecdysozoa</taxon>
        <taxon>Arthropoda</taxon>
        <taxon>Hexapoda</taxon>
        <taxon>Insecta</taxon>
        <taxon>Pterygota</taxon>
        <taxon>Neoptera</taxon>
        <taxon>Paraneoptera</taxon>
        <taxon>Thysanoptera</taxon>
        <taxon>Terebrantia</taxon>
        <taxon>Thripoidea</taxon>
        <taxon>Thripidae</taxon>
        <taxon>Thrips</taxon>
    </lineage>
</organism>
<dbReference type="AlphaFoldDB" id="A0A6P9AFM5"/>
<name>A0A6P9AFM5_THRPL</name>
<accession>A0A6P9AFM5</accession>
<evidence type="ECO:0000313" key="3">
    <source>
        <dbReference type="Proteomes" id="UP000515158"/>
    </source>
</evidence>
<dbReference type="PANTHER" id="PTHR21879">
    <property type="entry name" value="FI03362P-RELATED-RELATED"/>
    <property type="match status" value="1"/>
</dbReference>
<feature type="region of interest" description="Disordered" evidence="1">
    <location>
        <begin position="74"/>
        <end position="103"/>
    </location>
</feature>
<dbReference type="KEGG" id="tpal:117653115"/>
<evidence type="ECO:0000256" key="2">
    <source>
        <dbReference type="SAM" id="Phobius"/>
    </source>
</evidence>
<proteinExistence type="predicted"/>
<keyword evidence="2" id="KW-0812">Transmembrane</keyword>
<feature type="transmembrane region" description="Helical" evidence="2">
    <location>
        <begin position="269"/>
        <end position="288"/>
    </location>
</feature>
<keyword evidence="2" id="KW-0472">Membrane</keyword>
<evidence type="ECO:0000313" key="4">
    <source>
        <dbReference type="RefSeq" id="XP_034254401.1"/>
    </source>
</evidence>
<gene>
    <name evidence="4" type="primary">LOC117653115</name>
</gene>
<evidence type="ECO:0000256" key="1">
    <source>
        <dbReference type="SAM" id="MobiDB-lite"/>
    </source>
</evidence>
<feature type="transmembrane region" description="Helical" evidence="2">
    <location>
        <begin position="294"/>
        <end position="313"/>
    </location>
</feature>
<feature type="region of interest" description="Disordered" evidence="1">
    <location>
        <begin position="1"/>
        <end position="23"/>
    </location>
</feature>
<dbReference type="Proteomes" id="UP000515158">
    <property type="component" value="Unplaced"/>
</dbReference>